<evidence type="ECO:0000313" key="2">
    <source>
        <dbReference type="Proteomes" id="UP000613177"/>
    </source>
</evidence>
<name>A0A8H7ST57_9FUNG</name>
<accession>A0A8H7ST57</accession>
<reference evidence="1" key="1">
    <citation type="submission" date="2021-01" db="EMBL/GenBank/DDBJ databases">
        <title>Metabolic potential, ecology and presence of endohyphal bacteria is reflected in genomic diversity of Mucoromycotina.</title>
        <authorList>
            <person name="Muszewska A."/>
            <person name="Okrasinska A."/>
            <person name="Steczkiewicz K."/>
            <person name="Drgas O."/>
            <person name="Orlowska M."/>
            <person name="Perlinska-Lenart U."/>
            <person name="Aleksandrzak-Piekarczyk T."/>
            <person name="Szatraj K."/>
            <person name="Zielenkiewicz U."/>
            <person name="Pilsyk S."/>
            <person name="Malc E."/>
            <person name="Mieczkowski P."/>
            <person name="Kruszewska J.S."/>
            <person name="Biernat P."/>
            <person name="Pawlowska J."/>
        </authorList>
    </citation>
    <scope>NUCLEOTIDE SEQUENCE</scope>
    <source>
        <strain evidence="1">WA0000018081</strain>
    </source>
</reference>
<comment type="caution">
    <text evidence="1">The sequence shown here is derived from an EMBL/GenBank/DDBJ whole genome shotgun (WGS) entry which is preliminary data.</text>
</comment>
<dbReference type="Proteomes" id="UP000613177">
    <property type="component" value="Unassembled WGS sequence"/>
</dbReference>
<evidence type="ECO:0000313" key="1">
    <source>
        <dbReference type="EMBL" id="KAG2233958.1"/>
    </source>
</evidence>
<proteinExistence type="predicted"/>
<gene>
    <name evidence="1" type="ORF">INT48_009771</name>
</gene>
<dbReference type="AlphaFoldDB" id="A0A8H7ST57"/>
<protein>
    <submittedName>
        <fullName evidence="1">Uncharacterized protein</fullName>
    </submittedName>
</protein>
<organism evidence="1 2">
    <name type="scientific">Thamnidium elegans</name>
    <dbReference type="NCBI Taxonomy" id="101142"/>
    <lineage>
        <taxon>Eukaryota</taxon>
        <taxon>Fungi</taxon>
        <taxon>Fungi incertae sedis</taxon>
        <taxon>Mucoromycota</taxon>
        <taxon>Mucoromycotina</taxon>
        <taxon>Mucoromycetes</taxon>
        <taxon>Mucorales</taxon>
        <taxon>Mucorineae</taxon>
        <taxon>Mucoraceae</taxon>
        <taxon>Thamnidium</taxon>
    </lineage>
</organism>
<dbReference type="EMBL" id="JAEPRE010000065">
    <property type="protein sequence ID" value="KAG2233958.1"/>
    <property type="molecule type" value="Genomic_DNA"/>
</dbReference>
<keyword evidence="2" id="KW-1185">Reference proteome</keyword>
<sequence length="132" mass="15006">MLHVDSLTYQKVLCSTNWNILSSNSQLAEVVEVMFDILVTVGGEENAINLASFEAKKERERPGLQLYQQLKNHRINFAILNRANCLVGIIELDCIYTSIVSSTGYILQLTRLEEFECGVFLILKQTCSLKYQ</sequence>